<dbReference type="Proteomes" id="UP000828924">
    <property type="component" value="Chromosome"/>
</dbReference>
<evidence type="ECO:0000259" key="1">
    <source>
        <dbReference type="Pfam" id="PF13884"/>
    </source>
</evidence>
<proteinExistence type="predicted"/>
<dbReference type="InterPro" id="IPR030392">
    <property type="entry name" value="S74_ICA"/>
</dbReference>
<dbReference type="Pfam" id="PF13884">
    <property type="entry name" value="Peptidase_S74"/>
    <property type="match status" value="1"/>
</dbReference>
<dbReference type="EMBL" id="CP071872">
    <property type="protein sequence ID" value="UNM16160.1"/>
    <property type="molecule type" value="Genomic_DNA"/>
</dbReference>
<protein>
    <submittedName>
        <fullName evidence="2">Tail fiber domain-containing protein</fullName>
    </submittedName>
</protein>
<sequence length="145" mass="15476">MTSTEGRPAGVGGPAPACGVPRLTVNSQAGSQTLARPGGPVNGFEILDKISALPISTWRYHWEDPGIRHLGPMSQDFKAAFGLGRYDTSIDCVDINGVTLLAIQALHRLVNELREEIDALGATMSPAPRTVTQAPRSAQCRNLKE</sequence>
<accession>A0ABY3X035</accession>
<feature type="domain" description="Peptidase S74" evidence="1">
    <location>
        <begin position="45"/>
        <end position="81"/>
    </location>
</feature>
<reference evidence="2 3" key="1">
    <citation type="submission" date="2021-03" db="EMBL/GenBank/DDBJ databases">
        <title>Complete genome of Streptomyces formicae strain 1H-GS9 (DSM 100524).</title>
        <authorList>
            <person name="Atanasov K.E."/>
            <person name="Altabella T."/>
            <person name="Ferrer A."/>
        </authorList>
    </citation>
    <scope>NUCLEOTIDE SEQUENCE [LARGE SCALE GENOMIC DNA]</scope>
    <source>
        <strain evidence="2 3">1H-GS9</strain>
    </source>
</reference>
<name>A0ABY3X035_9ACTN</name>
<evidence type="ECO:0000313" key="3">
    <source>
        <dbReference type="Proteomes" id="UP000828924"/>
    </source>
</evidence>
<keyword evidence="3" id="KW-1185">Reference proteome</keyword>
<dbReference type="RefSeq" id="WP_242338570.1">
    <property type="nucleotide sequence ID" value="NZ_CP071872.1"/>
</dbReference>
<organism evidence="2 3">
    <name type="scientific">Streptomyces formicae</name>
    <dbReference type="NCBI Taxonomy" id="1616117"/>
    <lineage>
        <taxon>Bacteria</taxon>
        <taxon>Bacillati</taxon>
        <taxon>Actinomycetota</taxon>
        <taxon>Actinomycetes</taxon>
        <taxon>Kitasatosporales</taxon>
        <taxon>Streptomycetaceae</taxon>
        <taxon>Streptomyces</taxon>
    </lineage>
</organism>
<evidence type="ECO:0000313" key="2">
    <source>
        <dbReference type="EMBL" id="UNM16160.1"/>
    </source>
</evidence>
<gene>
    <name evidence="2" type="ORF">J4032_36085</name>
</gene>